<organism evidence="3 4">
    <name type="scientific">Selenobaculum gibii</name>
    <dbReference type="NCBI Taxonomy" id="3054208"/>
    <lineage>
        <taxon>Bacteria</taxon>
        <taxon>Bacillati</taxon>
        <taxon>Bacillota</taxon>
        <taxon>Negativicutes</taxon>
        <taxon>Selenomonadales</taxon>
        <taxon>Selenomonadaceae</taxon>
        <taxon>Selenobaculum</taxon>
    </lineage>
</organism>
<gene>
    <name evidence="3" type="ORF">P3F81_04460</name>
</gene>
<dbReference type="PANTHER" id="PTHR43686">
    <property type="entry name" value="SULFURTRANSFERASE-RELATED"/>
    <property type="match status" value="1"/>
</dbReference>
<sequence>MNIQLPQMYFSRILRAIVEFDLIEENDKILIGLSGGKDSVFMTYALAVLRERLNKNFSLAAITIDPMFTDKFETSRLEKFCTDLKIPFFTQQVDIAGIIKEQNGKDPCFTCAFFRRGAVNRYAKEKGYNKVAYAHHNDDAVETFFMSLLCSGQLKTFLPKTYLDRKDLTVIRPLVYFRESELKDSVHIHGFTPIESPCPLNGKTKRQEIKELIATLGKNNPMLYSHLAAGMRESAIVELWPPQKNRYEMKDIYNKFIYGENKN</sequence>
<name>A0A9Y2AK28_9FIRM</name>
<evidence type="ECO:0000256" key="1">
    <source>
        <dbReference type="ARBA" id="ARBA00022679"/>
    </source>
</evidence>
<dbReference type="KEGG" id="sgbi:P3F81_04460"/>
<keyword evidence="4" id="KW-1185">Reference proteome</keyword>
<dbReference type="GO" id="GO:0016740">
    <property type="term" value="F:transferase activity"/>
    <property type="evidence" value="ECO:0007669"/>
    <property type="project" value="UniProtKB-KW"/>
</dbReference>
<feature type="domain" description="tRNA(Ile)-lysidine/2-thiocytidine synthase N-terminal" evidence="2">
    <location>
        <begin position="28"/>
        <end position="205"/>
    </location>
</feature>
<dbReference type="EMBL" id="CP120678">
    <property type="protein sequence ID" value="WIW71561.1"/>
    <property type="molecule type" value="Genomic_DNA"/>
</dbReference>
<reference evidence="3" key="1">
    <citation type="submission" date="2023-03" db="EMBL/GenBank/DDBJ databases">
        <title>Selenobaculum gbiensis gen. nov. sp. nov., a new bacterium isolated from the gut microbiota of IBD patient.</title>
        <authorList>
            <person name="Yeo S."/>
            <person name="Park H."/>
            <person name="Huh C.S."/>
        </authorList>
    </citation>
    <scope>NUCLEOTIDE SEQUENCE</scope>
    <source>
        <strain evidence="3">ICN-92133</strain>
    </source>
</reference>
<evidence type="ECO:0000313" key="3">
    <source>
        <dbReference type="EMBL" id="WIW71561.1"/>
    </source>
</evidence>
<protein>
    <submittedName>
        <fullName evidence="3">tRNA 2-thiocytidine biosynthesis TtcA family protein</fullName>
    </submittedName>
</protein>
<dbReference type="PANTHER" id="PTHR43686:SF1">
    <property type="entry name" value="AMINOTRAN_5 DOMAIN-CONTAINING PROTEIN"/>
    <property type="match status" value="1"/>
</dbReference>
<dbReference type="SUPFAM" id="SSF52402">
    <property type="entry name" value="Adenine nucleotide alpha hydrolases-like"/>
    <property type="match status" value="1"/>
</dbReference>
<dbReference type="PIRSF" id="PIRSF004976">
    <property type="entry name" value="ATPase_YdaO"/>
    <property type="match status" value="1"/>
</dbReference>
<dbReference type="InterPro" id="IPR011063">
    <property type="entry name" value="TilS/TtcA_N"/>
</dbReference>
<dbReference type="Gene3D" id="3.40.50.620">
    <property type="entry name" value="HUPs"/>
    <property type="match status" value="1"/>
</dbReference>
<dbReference type="CDD" id="cd24138">
    <property type="entry name" value="TtcA-like"/>
    <property type="match status" value="1"/>
</dbReference>
<evidence type="ECO:0000313" key="4">
    <source>
        <dbReference type="Proteomes" id="UP001243623"/>
    </source>
</evidence>
<dbReference type="InterPro" id="IPR035107">
    <property type="entry name" value="tRNA_thiolation_TtcA_Ctu1"/>
</dbReference>
<dbReference type="InterPro" id="IPR014729">
    <property type="entry name" value="Rossmann-like_a/b/a_fold"/>
</dbReference>
<dbReference type="RefSeq" id="WP_147667974.1">
    <property type="nucleotide sequence ID" value="NZ_CP120678.1"/>
</dbReference>
<keyword evidence="1" id="KW-0808">Transferase</keyword>
<dbReference type="Proteomes" id="UP001243623">
    <property type="component" value="Chromosome"/>
</dbReference>
<proteinExistence type="predicted"/>
<dbReference type="GO" id="GO:0008033">
    <property type="term" value="P:tRNA processing"/>
    <property type="evidence" value="ECO:0007669"/>
    <property type="project" value="InterPro"/>
</dbReference>
<accession>A0A9Y2AK28</accession>
<evidence type="ECO:0000259" key="2">
    <source>
        <dbReference type="Pfam" id="PF01171"/>
    </source>
</evidence>
<dbReference type="Pfam" id="PF01171">
    <property type="entry name" value="ATP_bind_3"/>
    <property type="match status" value="1"/>
</dbReference>
<dbReference type="AlphaFoldDB" id="A0A9Y2AK28"/>